<evidence type="ECO:0000313" key="2">
    <source>
        <dbReference type="Proteomes" id="UP000256794"/>
    </source>
</evidence>
<protein>
    <submittedName>
        <fullName evidence="1">Uncharacterized protein</fullName>
    </submittedName>
</protein>
<reference evidence="1 2" key="1">
    <citation type="submission" date="2018-08" db="EMBL/GenBank/DDBJ databases">
        <title>Genomic Encyclopedia of Archaeal and Bacterial Type Strains, Phase II (KMG-II): from individual species to whole genera.</title>
        <authorList>
            <person name="Goeker M."/>
        </authorList>
    </citation>
    <scope>NUCLEOTIDE SEQUENCE [LARGE SCALE GENOMIC DNA]</scope>
    <source>
        <strain evidence="1 2">DSM 582</strain>
    </source>
</reference>
<dbReference type="Proteomes" id="UP000256794">
    <property type="component" value="Unassembled WGS sequence"/>
</dbReference>
<organism evidence="1 2">
    <name type="scientific">Paracoccus versutus</name>
    <name type="common">Thiobacillus versutus</name>
    <dbReference type="NCBI Taxonomy" id="34007"/>
    <lineage>
        <taxon>Bacteria</taxon>
        <taxon>Pseudomonadati</taxon>
        <taxon>Pseudomonadota</taxon>
        <taxon>Alphaproteobacteria</taxon>
        <taxon>Rhodobacterales</taxon>
        <taxon>Paracoccaceae</taxon>
        <taxon>Paracoccus</taxon>
    </lineage>
</organism>
<gene>
    <name evidence="1" type="ORF">ATH84_10807</name>
</gene>
<dbReference type="RefSeq" id="WP_116171360.1">
    <property type="nucleotide sequence ID" value="NZ_CP035285.1"/>
</dbReference>
<accession>A0AAQ0KIM5</accession>
<name>A0AAQ0KIM5_PARVE</name>
<dbReference type="AlphaFoldDB" id="A0AAQ0KIM5"/>
<keyword evidence="2" id="KW-1185">Reference proteome</keyword>
<sequence>MPMQPWRRLDWTLPDWIEHAWKLERTLRCSRQHYGACNRHVLRFPGQLVAVELDKAVLLSLRQLILDGHPNRFGRPGRGFRAEDWTTRALMDVNNQLARLDRIERRNTP</sequence>
<dbReference type="EMBL" id="QUMX01000080">
    <property type="protein sequence ID" value="REG26924.1"/>
    <property type="molecule type" value="Genomic_DNA"/>
</dbReference>
<comment type="caution">
    <text evidence="1">The sequence shown here is derived from an EMBL/GenBank/DDBJ whole genome shotgun (WGS) entry which is preliminary data.</text>
</comment>
<evidence type="ECO:0000313" key="1">
    <source>
        <dbReference type="EMBL" id="REG26924.1"/>
    </source>
</evidence>
<proteinExistence type="predicted"/>